<evidence type="ECO:0000256" key="8">
    <source>
        <dbReference type="RuleBase" id="RU000320"/>
    </source>
</evidence>
<feature type="transmembrane region" description="Helical" evidence="9">
    <location>
        <begin position="44"/>
        <end position="70"/>
    </location>
</feature>
<gene>
    <name evidence="12" type="ORF">SAMN05216233_110116</name>
</gene>
<keyword evidence="4" id="KW-1278">Translocase</keyword>
<feature type="transmembrane region" description="Helical" evidence="9">
    <location>
        <begin position="205"/>
        <end position="226"/>
    </location>
</feature>
<dbReference type="RefSeq" id="WP_092211393.1">
    <property type="nucleotide sequence ID" value="NZ_FMUX01000010.1"/>
</dbReference>
<dbReference type="OrthoDB" id="9805769at2"/>
<keyword evidence="5 9" id="KW-1133">Transmembrane helix</keyword>
<dbReference type="GO" id="GO:0048039">
    <property type="term" value="F:ubiquinone binding"/>
    <property type="evidence" value="ECO:0007669"/>
    <property type="project" value="TreeGrafter"/>
</dbReference>
<keyword evidence="7 9" id="KW-0472">Membrane</keyword>
<accession>A0A1G5GEC8</accession>
<feature type="transmembrane region" description="Helical" evidence="9">
    <location>
        <begin position="173"/>
        <end position="193"/>
    </location>
</feature>
<dbReference type="EMBL" id="FMUX01000010">
    <property type="protein sequence ID" value="SCY49942.1"/>
    <property type="molecule type" value="Genomic_DNA"/>
</dbReference>
<dbReference type="GO" id="GO:0042773">
    <property type="term" value="P:ATP synthesis coupled electron transport"/>
    <property type="evidence" value="ECO:0007669"/>
    <property type="project" value="InterPro"/>
</dbReference>
<dbReference type="STRING" id="419481.SAMN05216233_110116"/>
<evidence type="ECO:0000256" key="9">
    <source>
        <dbReference type="SAM" id="Phobius"/>
    </source>
</evidence>
<evidence type="ECO:0000259" key="10">
    <source>
        <dbReference type="Pfam" id="PF00361"/>
    </source>
</evidence>
<feature type="transmembrane region" description="Helical" evidence="9">
    <location>
        <begin position="120"/>
        <end position="138"/>
    </location>
</feature>
<dbReference type="InterPro" id="IPR003918">
    <property type="entry name" value="NADH_UbQ_OxRdtase"/>
</dbReference>
<dbReference type="InterPro" id="IPR010227">
    <property type="entry name" value="NADH_Q_OxRdtase_chainM/4"/>
</dbReference>
<keyword evidence="3 8" id="KW-0812">Transmembrane</keyword>
<comment type="subcellular location">
    <subcellularLocation>
        <location evidence="1">Endomembrane system</location>
        <topology evidence="1">Multi-pass membrane protein</topology>
    </subcellularLocation>
    <subcellularLocation>
        <location evidence="8">Membrane</location>
        <topology evidence="8">Multi-pass membrane protein</topology>
    </subcellularLocation>
</comment>
<dbReference type="GO" id="GO:0003954">
    <property type="term" value="F:NADH dehydrogenase activity"/>
    <property type="evidence" value="ECO:0007669"/>
    <property type="project" value="TreeGrafter"/>
</dbReference>
<keyword evidence="6" id="KW-0520">NAD</keyword>
<dbReference type="NCBIfam" id="TIGR01972">
    <property type="entry name" value="NDH_I_M"/>
    <property type="match status" value="1"/>
</dbReference>
<evidence type="ECO:0000259" key="11">
    <source>
        <dbReference type="Pfam" id="PF01059"/>
    </source>
</evidence>
<evidence type="ECO:0000256" key="3">
    <source>
        <dbReference type="ARBA" id="ARBA00022692"/>
    </source>
</evidence>
<dbReference type="PRINTS" id="PR01437">
    <property type="entry name" value="NUOXDRDTASE4"/>
</dbReference>
<dbReference type="Pfam" id="PF00361">
    <property type="entry name" value="Proton_antipo_M"/>
    <property type="match status" value="1"/>
</dbReference>
<dbReference type="Proteomes" id="UP000198870">
    <property type="component" value="Unassembled WGS sequence"/>
</dbReference>
<dbReference type="GO" id="GO:0015990">
    <property type="term" value="P:electron transport coupled proton transport"/>
    <property type="evidence" value="ECO:0007669"/>
    <property type="project" value="TreeGrafter"/>
</dbReference>
<feature type="transmembrane region" description="Helical" evidence="9">
    <location>
        <begin position="307"/>
        <end position="326"/>
    </location>
</feature>
<proteinExistence type="inferred from homology"/>
<feature type="transmembrane region" description="Helical" evidence="9">
    <location>
        <begin position="144"/>
        <end position="161"/>
    </location>
</feature>
<organism evidence="12 13">
    <name type="scientific">Desulfoluna spongiiphila</name>
    <dbReference type="NCBI Taxonomy" id="419481"/>
    <lineage>
        <taxon>Bacteria</taxon>
        <taxon>Pseudomonadati</taxon>
        <taxon>Thermodesulfobacteriota</taxon>
        <taxon>Desulfobacteria</taxon>
        <taxon>Desulfobacterales</taxon>
        <taxon>Desulfolunaceae</taxon>
        <taxon>Desulfoluna</taxon>
    </lineage>
</organism>
<feature type="transmembrane region" description="Helical" evidence="9">
    <location>
        <begin position="401"/>
        <end position="430"/>
    </location>
</feature>
<dbReference type="AlphaFoldDB" id="A0A1G5GEC8"/>
<evidence type="ECO:0000256" key="4">
    <source>
        <dbReference type="ARBA" id="ARBA00022967"/>
    </source>
</evidence>
<dbReference type="Pfam" id="PF01059">
    <property type="entry name" value="Oxidored_q5_N"/>
    <property type="match status" value="1"/>
</dbReference>
<dbReference type="PANTHER" id="PTHR43507:SF1">
    <property type="entry name" value="NADH-UBIQUINONE OXIDOREDUCTASE CHAIN 4"/>
    <property type="match status" value="1"/>
</dbReference>
<evidence type="ECO:0000256" key="7">
    <source>
        <dbReference type="ARBA" id="ARBA00023136"/>
    </source>
</evidence>
<name>A0A1G5GEC8_9BACT</name>
<dbReference type="InterPro" id="IPR000260">
    <property type="entry name" value="NADH4_N"/>
</dbReference>
<comment type="similarity">
    <text evidence="2">Belongs to the complex I subunit 4 family.</text>
</comment>
<evidence type="ECO:0000256" key="1">
    <source>
        <dbReference type="ARBA" id="ARBA00004127"/>
    </source>
</evidence>
<feature type="domain" description="NADH:quinone oxidoreductase/Mrp antiporter transmembrane" evidence="10">
    <location>
        <begin position="137"/>
        <end position="422"/>
    </location>
</feature>
<dbReference type="InterPro" id="IPR001750">
    <property type="entry name" value="ND/Mrp_TM"/>
</dbReference>
<feature type="transmembrane region" description="Helical" evidence="9">
    <location>
        <begin position="277"/>
        <end position="300"/>
    </location>
</feature>
<evidence type="ECO:0000313" key="13">
    <source>
        <dbReference type="Proteomes" id="UP000198870"/>
    </source>
</evidence>
<feature type="transmembrane region" description="Helical" evidence="9">
    <location>
        <begin position="246"/>
        <end position="265"/>
    </location>
</feature>
<sequence length="524" mass="57521">MDTYLIANTLGYPVLSTLVLLPLMGGLVTFFLKGEKVLKGWGLVVTTATAVLSLPLYTAFQHGTALYQFAEVSHWFPFLDLSYVVGVDGISVLLVLLTSLIMPLCVLCSWTYITERHKEFICVILFMEASMIGVFVSLNLVLFFIFWEAMLVPMYLLIAVWGGERRDYASIKFFLYTLLGSVFLLVSIAVLYIRCGTFFIPDLMAVVFPFGFQVWIFLAFTLAFAIKIPMFPLHTWLPAAHVEAPVAGSVILASILLKMGGYGFLRFCLPMAPAATLYFVPWLIGLSLISIVAGGYLALGQSDVKKLIAYSSVGHMGFVTLGIFLLTAGGLRGAMLQMINHGIVTGALFILVGIIYERTHSREIEDNKALGMLMPAYVTYLVLFSLASFGFPGTNSFVGEFLVLVSAFAASNTVGIIAILGAILAAAYMLRLVQKMVWADSDGHAHGGDDPGHALWDLNLREFVTLGFLLIFVFWIGLNPKPLIRVMEPTLAHLLEQVDEGRELPHGTLHSLLEPGRCMDGAQP</sequence>
<dbReference type="GO" id="GO:0012505">
    <property type="term" value="C:endomembrane system"/>
    <property type="evidence" value="ECO:0007669"/>
    <property type="project" value="UniProtKB-SubCell"/>
</dbReference>
<keyword evidence="13" id="KW-1185">Reference proteome</keyword>
<feature type="transmembrane region" description="Helical" evidence="9">
    <location>
        <begin position="460"/>
        <end position="478"/>
    </location>
</feature>
<protein>
    <submittedName>
        <fullName evidence="12">NADH dehydrogenase subunit M</fullName>
    </submittedName>
</protein>
<feature type="transmembrane region" description="Helical" evidence="9">
    <location>
        <begin position="369"/>
        <end position="389"/>
    </location>
</feature>
<evidence type="ECO:0000256" key="5">
    <source>
        <dbReference type="ARBA" id="ARBA00022989"/>
    </source>
</evidence>
<dbReference type="PANTHER" id="PTHR43507">
    <property type="entry name" value="NADH-UBIQUINONE OXIDOREDUCTASE CHAIN 4"/>
    <property type="match status" value="1"/>
</dbReference>
<feature type="domain" description="NADH:ubiquinone oxidoreductase chain 4 N-terminal" evidence="11">
    <location>
        <begin position="56"/>
        <end position="132"/>
    </location>
</feature>
<evidence type="ECO:0000256" key="6">
    <source>
        <dbReference type="ARBA" id="ARBA00023027"/>
    </source>
</evidence>
<dbReference type="GO" id="GO:0008137">
    <property type="term" value="F:NADH dehydrogenase (ubiquinone) activity"/>
    <property type="evidence" value="ECO:0007669"/>
    <property type="project" value="InterPro"/>
</dbReference>
<reference evidence="12 13" key="1">
    <citation type="submission" date="2016-10" db="EMBL/GenBank/DDBJ databases">
        <authorList>
            <person name="de Groot N.N."/>
        </authorList>
    </citation>
    <scope>NUCLEOTIDE SEQUENCE [LARGE SCALE GENOMIC DNA]</scope>
    <source>
        <strain evidence="12 13">AA1</strain>
    </source>
</reference>
<evidence type="ECO:0000256" key="2">
    <source>
        <dbReference type="ARBA" id="ARBA00009025"/>
    </source>
</evidence>
<feature type="transmembrane region" description="Helical" evidence="9">
    <location>
        <begin position="338"/>
        <end position="357"/>
    </location>
</feature>
<feature type="transmembrane region" description="Helical" evidence="9">
    <location>
        <begin position="12"/>
        <end position="32"/>
    </location>
</feature>
<feature type="transmembrane region" description="Helical" evidence="9">
    <location>
        <begin position="90"/>
        <end position="113"/>
    </location>
</feature>
<dbReference type="GO" id="GO:0016020">
    <property type="term" value="C:membrane"/>
    <property type="evidence" value="ECO:0007669"/>
    <property type="project" value="UniProtKB-SubCell"/>
</dbReference>
<evidence type="ECO:0000313" key="12">
    <source>
        <dbReference type="EMBL" id="SCY49942.1"/>
    </source>
</evidence>